<accession>A0A7S9XFS0</accession>
<organism evidence="1">
    <name type="scientific">Virus NIOZ-UU159</name>
    <dbReference type="NCBI Taxonomy" id="2763270"/>
    <lineage>
        <taxon>Viruses</taxon>
    </lineage>
</organism>
<sequence length="305" mass="35583">MKILYGIENNNIDVTEICFSKLVYENNIIIPPKDGNRAQLFTDPLDGILKKIFISTDNYLSEYDEDNMIKINIINKTIEVFDDNTIEKNIDSIHSKLKFNHGSLKDEYPEQSMAIRYLTGHEKVLEIGGNIGRNSMLIGYILGMKNNNNMVVLEPDEDIAKKLYENRDLNNFNFNIEVSALSKRKLIKKKGDWRSVVSDKVLENHANLNTITLDDLNAKYNIEFDTLVLDCEGAFYYILMDMPEILNNINLIIMENDFCTMEHKNYVDQILKKNKFFVHYSESLIAPWGWQPGYDNFYEVWMKKN</sequence>
<evidence type="ECO:0008006" key="2">
    <source>
        <dbReference type="Google" id="ProtNLM"/>
    </source>
</evidence>
<protein>
    <recommendedName>
        <fullName evidence="2">Methyltransferase FkbM domain-containing protein</fullName>
    </recommendedName>
</protein>
<dbReference type="Gene3D" id="3.40.50.150">
    <property type="entry name" value="Vaccinia Virus protein VP39"/>
    <property type="match status" value="1"/>
</dbReference>
<proteinExistence type="predicted"/>
<dbReference type="InterPro" id="IPR006342">
    <property type="entry name" value="FkbM_mtfrase"/>
</dbReference>
<dbReference type="NCBIfam" id="TIGR01444">
    <property type="entry name" value="fkbM_fam"/>
    <property type="match status" value="1"/>
</dbReference>
<dbReference type="EMBL" id="MW030584">
    <property type="protein sequence ID" value="QPI16584.1"/>
    <property type="molecule type" value="Genomic_DNA"/>
</dbReference>
<reference evidence="1" key="1">
    <citation type="submission" date="2020-08" db="EMBL/GenBank/DDBJ databases">
        <title>Bridging the membrane lipid divide: bacteria of the FCB group superphylum have the potential to synthesize archaeal ether lipids.</title>
        <authorList>
            <person name="Villanueva L."/>
            <person name="von Meijenfeldt F.A.B."/>
            <person name="Westbye A.B."/>
            <person name="Yadav S."/>
            <person name="Hopmans E.C."/>
            <person name="Dutilh B.E."/>
            <person name="Sinninghe Damste J.S."/>
        </authorList>
    </citation>
    <scope>NUCLEOTIDE SEQUENCE</scope>
    <source>
        <strain evidence="1">NIOZ-UU159</strain>
    </source>
</reference>
<evidence type="ECO:0000313" key="1">
    <source>
        <dbReference type="EMBL" id="QPI16584.1"/>
    </source>
</evidence>
<dbReference type="SUPFAM" id="SSF53335">
    <property type="entry name" value="S-adenosyl-L-methionine-dependent methyltransferases"/>
    <property type="match status" value="1"/>
</dbReference>
<gene>
    <name evidence="1" type="ORF">NIOZUU159_00075</name>
</gene>
<dbReference type="InterPro" id="IPR029063">
    <property type="entry name" value="SAM-dependent_MTases_sf"/>
</dbReference>
<name>A0A7S9XFS0_9VIRU</name>